<keyword evidence="5" id="KW-1185">Reference proteome</keyword>
<accession>A0A316GUY6</accession>
<feature type="domain" description="Bacterial sugar transferase" evidence="3">
    <location>
        <begin position="2"/>
        <end position="180"/>
    </location>
</feature>
<evidence type="ECO:0000256" key="1">
    <source>
        <dbReference type="ARBA" id="ARBA00006464"/>
    </source>
</evidence>
<evidence type="ECO:0000259" key="3">
    <source>
        <dbReference type="Pfam" id="PF02397"/>
    </source>
</evidence>
<comment type="caution">
    <text evidence="4">The sequence shown here is derived from an EMBL/GenBank/DDBJ whole genome shotgun (WGS) entry which is preliminary data.</text>
</comment>
<evidence type="ECO:0000256" key="2">
    <source>
        <dbReference type="ARBA" id="ARBA00023169"/>
    </source>
</evidence>
<evidence type="ECO:0000313" key="4">
    <source>
        <dbReference type="EMBL" id="PWK58877.1"/>
    </source>
</evidence>
<dbReference type="AlphaFoldDB" id="A0A316GUY6"/>
<dbReference type="GO" id="GO:0016780">
    <property type="term" value="F:phosphotransferase activity, for other substituted phosphate groups"/>
    <property type="evidence" value="ECO:0007669"/>
    <property type="project" value="TreeGrafter"/>
</dbReference>
<sequence length="185" mass="20714">MALPFLMPFMLVLSALIFAQDGKSPLFRQERIGRDGRRFRIWKFRTMVADAEAQLERHLESDPTARAEWNAKQKLSVDPRVTPIGRILRRSSVDELPQLLNVLAGEMSLVGPRPMMPSQQALYSGNGYYRLRPGLTGNWQVSARNESSFADRANFDDSYAQSVSFLGDARIVAQTVGVVLRGTGV</sequence>
<dbReference type="Proteomes" id="UP000245390">
    <property type="component" value="Unassembled WGS sequence"/>
</dbReference>
<dbReference type="InterPro" id="IPR003362">
    <property type="entry name" value="Bact_transf"/>
</dbReference>
<dbReference type="EMBL" id="QGGV01000001">
    <property type="protein sequence ID" value="PWK58877.1"/>
    <property type="molecule type" value="Genomic_DNA"/>
</dbReference>
<dbReference type="GO" id="GO:0000271">
    <property type="term" value="P:polysaccharide biosynthetic process"/>
    <property type="evidence" value="ECO:0007669"/>
    <property type="project" value="UniProtKB-KW"/>
</dbReference>
<organism evidence="4 5">
    <name type="scientific">Silicimonas algicola</name>
    <dbReference type="NCBI Taxonomy" id="1826607"/>
    <lineage>
        <taxon>Bacteria</taxon>
        <taxon>Pseudomonadati</taxon>
        <taxon>Pseudomonadota</taxon>
        <taxon>Alphaproteobacteria</taxon>
        <taxon>Rhodobacterales</taxon>
        <taxon>Paracoccaceae</taxon>
    </lineage>
</organism>
<comment type="similarity">
    <text evidence="1">Belongs to the bacterial sugar transferase family.</text>
</comment>
<dbReference type="PANTHER" id="PTHR30576:SF0">
    <property type="entry name" value="UNDECAPRENYL-PHOSPHATE N-ACETYLGALACTOSAMINYL 1-PHOSPHATE TRANSFERASE-RELATED"/>
    <property type="match status" value="1"/>
</dbReference>
<evidence type="ECO:0000313" key="5">
    <source>
        <dbReference type="Proteomes" id="UP000245390"/>
    </source>
</evidence>
<reference evidence="4 5" key="1">
    <citation type="submission" date="2018-05" db="EMBL/GenBank/DDBJ databases">
        <title>Genomic Encyclopedia of Type Strains, Phase IV (KMG-IV): sequencing the most valuable type-strain genomes for metagenomic binning, comparative biology and taxonomic classification.</title>
        <authorList>
            <person name="Goeker M."/>
        </authorList>
    </citation>
    <scope>NUCLEOTIDE SEQUENCE [LARGE SCALE GENOMIC DNA]</scope>
    <source>
        <strain evidence="4 5">DSM 103371</strain>
    </source>
</reference>
<proteinExistence type="inferred from homology"/>
<protein>
    <submittedName>
        <fullName evidence="4">Lipopolysaccharide/colanic/teichoic acid biosynthesis glycosyltransferase</fullName>
    </submittedName>
</protein>
<keyword evidence="2" id="KW-0270">Exopolysaccharide synthesis</keyword>
<name>A0A316GUY6_9RHOB</name>
<keyword evidence="4" id="KW-0808">Transferase</keyword>
<gene>
    <name evidence="4" type="ORF">C8D95_101694</name>
</gene>
<dbReference type="PANTHER" id="PTHR30576">
    <property type="entry name" value="COLANIC BIOSYNTHESIS UDP-GLUCOSE LIPID CARRIER TRANSFERASE"/>
    <property type="match status" value="1"/>
</dbReference>
<dbReference type="Pfam" id="PF02397">
    <property type="entry name" value="Bac_transf"/>
    <property type="match status" value="1"/>
</dbReference>
<dbReference type="RefSeq" id="WP_338143050.1">
    <property type="nucleotide sequence ID" value="NZ_CP034588.1"/>
</dbReference>